<keyword evidence="3" id="KW-0156">Chromatin regulator</keyword>
<dbReference type="GO" id="GO:0003682">
    <property type="term" value="F:chromatin binding"/>
    <property type="evidence" value="ECO:0007669"/>
    <property type="project" value="InterPro"/>
</dbReference>
<name>A0A8H7ZXM8_9FUNG</name>
<dbReference type="GO" id="GO:0006368">
    <property type="term" value="P:transcription elongation by RNA polymerase II"/>
    <property type="evidence" value="ECO:0007669"/>
    <property type="project" value="TreeGrafter"/>
</dbReference>
<dbReference type="Proteomes" id="UP000673691">
    <property type="component" value="Unassembled WGS sequence"/>
</dbReference>
<evidence type="ECO:0000313" key="9">
    <source>
        <dbReference type="EMBL" id="KAG5461413.1"/>
    </source>
</evidence>
<evidence type="ECO:0000256" key="4">
    <source>
        <dbReference type="ARBA" id="ARBA00023015"/>
    </source>
</evidence>
<evidence type="ECO:0000256" key="5">
    <source>
        <dbReference type="ARBA" id="ARBA00023163"/>
    </source>
</evidence>
<dbReference type="InterPro" id="IPR037382">
    <property type="entry name" value="Rsc/polybromo"/>
</dbReference>
<dbReference type="PANTHER" id="PTHR16062">
    <property type="entry name" value="SWI/SNF-RELATED"/>
    <property type="match status" value="1"/>
</dbReference>
<evidence type="ECO:0000256" key="7">
    <source>
        <dbReference type="SAM" id="MobiDB-lite"/>
    </source>
</evidence>
<feature type="compositionally biased region" description="Low complexity" evidence="7">
    <location>
        <begin position="25"/>
        <end position="38"/>
    </location>
</feature>
<feature type="compositionally biased region" description="Polar residues" evidence="7">
    <location>
        <begin position="78"/>
        <end position="87"/>
    </location>
</feature>
<evidence type="ECO:0000256" key="3">
    <source>
        <dbReference type="ARBA" id="ARBA00022853"/>
    </source>
</evidence>
<keyword evidence="2" id="KW-0677">Repeat</keyword>
<accession>A0A8H7ZXM8</accession>
<dbReference type="Gene3D" id="2.30.30.490">
    <property type="match status" value="1"/>
</dbReference>
<feature type="region of interest" description="Disordered" evidence="7">
    <location>
        <begin position="1"/>
        <end position="110"/>
    </location>
</feature>
<evidence type="ECO:0000256" key="2">
    <source>
        <dbReference type="ARBA" id="ARBA00022737"/>
    </source>
</evidence>
<dbReference type="EMBL" id="JAEFCI010003703">
    <property type="protein sequence ID" value="KAG5461413.1"/>
    <property type="molecule type" value="Genomic_DNA"/>
</dbReference>
<organism evidence="9 10">
    <name type="scientific">Olpidium bornovanus</name>
    <dbReference type="NCBI Taxonomy" id="278681"/>
    <lineage>
        <taxon>Eukaryota</taxon>
        <taxon>Fungi</taxon>
        <taxon>Fungi incertae sedis</taxon>
        <taxon>Olpidiomycota</taxon>
        <taxon>Olpidiomycotina</taxon>
        <taxon>Olpidiomycetes</taxon>
        <taxon>Olpidiales</taxon>
        <taxon>Olpidiaceae</taxon>
        <taxon>Olpidium</taxon>
    </lineage>
</organism>
<comment type="subcellular location">
    <subcellularLocation>
        <location evidence="1">Nucleus</location>
    </subcellularLocation>
</comment>
<keyword evidence="5" id="KW-0804">Transcription</keyword>
<dbReference type="GO" id="GO:0006338">
    <property type="term" value="P:chromatin remodeling"/>
    <property type="evidence" value="ECO:0007669"/>
    <property type="project" value="InterPro"/>
</dbReference>
<dbReference type="OrthoDB" id="1742084at2759"/>
<dbReference type="Pfam" id="PF01426">
    <property type="entry name" value="BAH"/>
    <property type="match status" value="1"/>
</dbReference>
<dbReference type="SMART" id="SM00439">
    <property type="entry name" value="BAH"/>
    <property type="match status" value="1"/>
</dbReference>
<evidence type="ECO:0000259" key="8">
    <source>
        <dbReference type="PROSITE" id="PS51038"/>
    </source>
</evidence>
<protein>
    <recommendedName>
        <fullName evidence="8">BAH domain-containing protein</fullName>
    </recommendedName>
</protein>
<proteinExistence type="predicted"/>
<feature type="compositionally biased region" description="Low complexity" evidence="7">
    <location>
        <begin position="88"/>
        <end position="97"/>
    </location>
</feature>
<dbReference type="InterPro" id="IPR043151">
    <property type="entry name" value="BAH_sf"/>
</dbReference>
<evidence type="ECO:0000256" key="6">
    <source>
        <dbReference type="ARBA" id="ARBA00023242"/>
    </source>
</evidence>
<keyword evidence="6" id="KW-0539">Nucleus</keyword>
<reference evidence="9 10" key="1">
    <citation type="journal article" name="Sci. Rep.">
        <title>Genome-scale phylogenetic analyses confirm Olpidium as the closest living zoosporic fungus to the non-flagellated, terrestrial fungi.</title>
        <authorList>
            <person name="Chang Y."/>
            <person name="Rochon D."/>
            <person name="Sekimoto S."/>
            <person name="Wang Y."/>
            <person name="Chovatia M."/>
            <person name="Sandor L."/>
            <person name="Salamov A."/>
            <person name="Grigoriev I.V."/>
            <person name="Stajich J.E."/>
            <person name="Spatafora J.W."/>
        </authorList>
    </citation>
    <scope>NUCLEOTIDE SEQUENCE [LARGE SCALE GENOMIC DNA]</scope>
    <source>
        <strain evidence="9">S191</strain>
    </source>
</reference>
<comment type="caution">
    <text evidence="9">The sequence shown here is derived from an EMBL/GenBank/DDBJ whole genome shotgun (WGS) entry which is preliminary data.</text>
</comment>
<dbReference type="InterPro" id="IPR001025">
    <property type="entry name" value="BAH_dom"/>
</dbReference>
<dbReference type="PANTHER" id="PTHR16062:SF19">
    <property type="entry name" value="PROTEIN POLYBROMO-1"/>
    <property type="match status" value="1"/>
</dbReference>
<evidence type="ECO:0000313" key="10">
    <source>
        <dbReference type="Proteomes" id="UP000673691"/>
    </source>
</evidence>
<keyword evidence="4" id="KW-0805">Transcription regulation</keyword>
<dbReference type="PROSITE" id="PS51038">
    <property type="entry name" value="BAH"/>
    <property type="match status" value="1"/>
</dbReference>
<keyword evidence="10" id="KW-1185">Reference proteome</keyword>
<sequence length="409" mass="45549">MKWVLLRRRQPDRPGRSRSPPPLPRNRLPARTPSARPPGIRRRRRALEAVRRSCPARRLSRPALLTGPTTRSRERATTQRPARQTSLTQRPAPQTRPTQRRAPRSSQTIFSGTAKFLSQGVLAGRRAPCSPGRSISFFWRCGKLVFNCLPSGDYVHVANPNNSDRPNVGHIWKILKNAIKLEPRIRVCWYYRPDQTVHQATRQFWENEVFKTMKIEDVPVASVLGRCFVLPIKDYMRGRPAALAAEKKDKGADCSSSSAGGGAGEVEPKVYVCESRYIENTKMTEKIRDWGSLAPEPRKFKRKARGRLPVFLRKHDDESATGNTSLNGIVLELFPTPITLNKVPSPFASEAALAAAAVAGAELEADDKGARAASPNPAPFFKGVSFMRPVRLPFSAPPLLANGLRLVCR</sequence>
<evidence type="ECO:0000256" key="1">
    <source>
        <dbReference type="ARBA" id="ARBA00004123"/>
    </source>
</evidence>
<dbReference type="AlphaFoldDB" id="A0A8H7ZXM8"/>
<gene>
    <name evidence="9" type="ORF">BJ554DRAFT_6403</name>
</gene>
<feature type="domain" description="BAH" evidence="8">
    <location>
        <begin position="147"/>
        <end position="288"/>
    </location>
</feature>
<dbReference type="GO" id="GO:0016586">
    <property type="term" value="C:RSC-type complex"/>
    <property type="evidence" value="ECO:0007669"/>
    <property type="project" value="InterPro"/>
</dbReference>